<protein>
    <submittedName>
        <fullName evidence="3">Uncharacterized protein</fullName>
    </submittedName>
</protein>
<gene>
    <name evidence="3" type="ORF">HNV28_16375</name>
</gene>
<dbReference type="PANTHER" id="PTHR47372">
    <property type="entry name" value="DAUER UP-REGULATED-RELATED"/>
    <property type="match status" value="1"/>
</dbReference>
<feature type="transmembrane region" description="Helical" evidence="2">
    <location>
        <begin position="704"/>
        <end position="723"/>
    </location>
</feature>
<dbReference type="EMBL" id="JABFNT010000047">
    <property type="protein sequence ID" value="NOJ79901.1"/>
    <property type="molecule type" value="Genomic_DNA"/>
</dbReference>
<keyword evidence="2" id="KW-1133">Transmembrane helix</keyword>
<organism evidence="3 4">
    <name type="scientific">Myxococcus xanthus</name>
    <dbReference type="NCBI Taxonomy" id="34"/>
    <lineage>
        <taxon>Bacteria</taxon>
        <taxon>Pseudomonadati</taxon>
        <taxon>Myxococcota</taxon>
        <taxon>Myxococcia</taxon>
        <taxon>Myxococcales</taxon>
        <taxon>Cystobacterineae</taxon>
        <taxon>Myxococcaceae</taxon>
        <taxon>Myxococcus</taxon>
    </lineage>
</organism>
<feature type="compositionally biased region" description="Basic and acidic residues" evidence="1">
    <location>
        <begin position="859"/>
        <end position="875"/>
    </location>
</feature>
<keyword evidence="2" id="KW-0812">Transmembrane</keyword>
<feature type="transmembrane region" description="Helical" evidence="2">
    <location>
        <begin position="668"/>
        <end position="692"/>
    </location>
</feature>
<sequence>MSSASGGGLKVGDLYVIVTASIGQALKSMGQLAKATEEMAKQVKEAAEPVGNLGAVVAAGIGAAVAAAASSNYELRMELKHLTDLLYTLAADIGDLFGPTVKRLTAFVDKLVATYQRLSPTQKRAAADMAVWVAGAGLAIGTVGKLAGVVEGLAKSSGILIGVLGKLDKSVGLAGITAGVNKLSGSMRTALNGNKAAAVAAGAAAAKAGKEAATAATDAAAATKGVGKEAAKAGKEVAKASKEAGEAAKRAGKDAAEASGAIGPFLRSMVGLMVPLIALALALAGIALAAGAIYGFWKVAGDGIKESVSKILTSIGNFASTVWDTITTGVKAVTAGIEFIVRSSLSTLAWMINQGAKMMSPLVKALPKTLHMGRLNDALDDAMTLTGDDLVKGVSAEVAKTKAAAEATANVAKVAVTSMLTGAVEMGKDVGAAAADGLMDSFKNANELFGEKLGLNKLIETLSTLLPSFSLSSLLGGKAKVRMADDDERMIAAMGLDKVAAPVIEANEQLAASIKDLARHGGTGGRAYFKAVDDKARRLSAELVQAIEDARASIVSKVRAAFGRVNDLVNSFAEGFLAGGMNPLAGIGAVIMDLLAQSEGFQVLMEMVSTVIQHVADALGAVLVPLQPLVGAIFLVIDAVVGALTPVFETLGHVLDPLVPPLVLVGAIFETLAPILTAVAQAVLMVMTPLQLIAGPVLEALFKVLKGIAVVILTVAQGLAHVWNGIISAVQAVIRGISKAVEWLGIDSLKKFANSLDRVKVDTNAMGESLQALNDLTWETAEAKARETAEVLRNTEALQKATDALSNVPTAWKVMLRRYQSQDAQDGPSQEPTRQPPPTPSGGGARPPQPAGDGILRNRGGEELPDWKQPNDPRNRYSKTGASMADTPVIIVNNNIVGYDIDEALEEGARSVQRALSRLSQRFSYRST</sequence>
<feature type="compositionally biased region" description="Polar residues" evidence="1">
    <location>
        <begin position="820"/>
        <end position="833"/>
    </location>
</feature>
<name>A0A7Y4MRD4_MYXXA</name>
<evidence type="ECO:0000256" key="1">
    <source>
        <dbReference type="SAM" id="MobiDB-lite"/>
    </source>
</evidence>
<proteinExistence type="predicted"/>
<evidence type="ECO:0000313" key="4">
    <source>
        <dbReference type="Proteomes" id="UP000533080"/>
    </source>
</evidence>
<feature type="transmembrane region" description="Helical" evidence="2">
    <location>
        <begin position="629"/>
        <end position="648"/>
    </location>
</feature>
<evidence type="ECO:0000313" key="3">
    <source>
        <dbReference type="EMBL" id="NOJ79901.1"/>
    </source>
</evidence>
<dbReference type="PANTHER" id="PTHR47372:SF11">
    <property type="entry name" value="RE19971P"/>
    <property type="match status" value="1"/>
</dbReference>
<comment type="caution">
    <text evidence="3">The sequence shown here is derived from an EMBL/GenBank/DDBJ whole genome shotgun (WGS) entry which is preliminary data.</text>
</comment>
<evidence type="ECO:0000256" key="2">
    <source>
        <dbReference type="SAM" id="Phobius"/>
    </source>
</evidence>
<dbReference type="RefSeq" id="WP_171442139.1">
    <property type="nucleotide sequence ID" value="NZ_JABFNS010000038.1"/>
</dbReference>
<keyword evidence="2" id="KW-0472">Membrane</keyword>
<feature type="region of interest" description="Disordered" evidence="1">
    <location>
        <begin position="820"/>
        <end position="881"/>
    </location>
</feature>
<feature type="transmembrane region" description="Helical" evidence="2">
    <location>
        <begin position="272"/>
        <end position="297"/>
    </location>
</feature>
<reference evidence="3 4" key="1">
    <citation type="submission" date="2020-05" db="EMBL/GenBank/DDBJ databases">
        <authorList>
            <person name="Whitworth D."/>
        </authorList>
    </citation>
    <scope>NUCLEOTIDE SEQUENCE [LARGE SCALE GENOMIC DNA]</scope>
    <source>
        <strain evidence="3 4">AM005</strain>
    </source>
</reference>
<dbReference type="AlphaFoldDB" id="A0A7Y4MRD4"/>
<dbReference type="Proteomes" id="UP000533080">
    <property type="component" value="Unassembled WGS sequence"/>
</dbReference>
<accession>A0A7Y4MRD4</accession>